<dbReference type="AlphaFoldDB" id="A0A8J3Y8A3"/>
<reference evidence="1" key="1">
    <citation type="submission" date="2021-01" db="EMBL/GenBank/DDBJ databases">
        <title>Whole genome shotgun sequence of Spirilliplanes yamanashiensis NBRC 15828.</title>
        <authorList>
            <person name="Komaki H."/>
            <person name="Tamura T."/>
        </authorList>
    </citation>
    <scope>NUCLEOTIDE SEQUENCE</scope>
    <source>
        <strain evidence="1">NBRC 15828</strain>
    </source>
</reference>
<protein>
    <submittedName>
        <fullName evidence="1">Uncharacterized protein</fullName>
    </submittedName>
</protein>
<dbReference type="Proteomes" id="UP000652013">
    <property type="component" value="Unassembled WGS sequence"/>
</dbReference>
<organism evidence="1 2">
    <name type="scientific">Spirilliplanes yamanashiensis</name>
    <dbReference type="NCBI Taxonomy" id="42233"/>
    <lineage>
        <taxon>Bacteria</taxon>
        <taxon>Bacillati</taxon>
        <taxon>Actinomycetota</taxon>
        <taxon>Actinomycetes</taxon>
        <taxon>Micromonosporales</taxon>
        <taxon>Micromonosporaceae</taxon>
        <taxon>Spirilliplanes</taxon>
    </lineage>
</organism>
<gene>
    <name evidence="1" type="ORF">Sya03_31830</name>
</gene>
<keyword evidence="2" id="KW-1185">Reference proteome</keyword>
<accession>A0A8J3Y8A3</accession>
<sequence>MVPATARNRRAKVRRLDVLGLAAVAARRHDHAPGDGVGDGGALFLTPQVQAQVDAGGGAGRGVDGLVVDVQHAGVSMLPDGATATTSADWSRSKPWTATSSRLIRAAGCARRARRSPAR</sequence>
<evidence type="ECO:0000313" key="2">
    <source>
        <dbReference type="Proteomes" id="UP000652013"/>
    </source>
</evidence>
<comment type="caution">
    <text evidence="1">The sequence shown here is derived from an EMBL/GenBank/DDBJ whole genome shotgun (WGS) entry which is preliminary data.</text>
</comment>
<dbReference type="EMBL" id="BOOY01000025">
    <property type="protein sequence ID" value="GIJ03831.1"/>
    <property type="molecule type" value="Genomic_DNA"/>
</dbReference>
<evidence type="ECO:0000313" key="1">
    <source>
        <dbReference type="EMBL" id="GIJ03831.1"/>
    </source>
</evidence>
<name>A0A8J3Y8A3_9ACTN</name>
<proteinExistence type="predicted"/>